<dbReference type="PANTHER" id="PTHR12126:SF16">
    <property type="entry name" value="MIOREX COMPLEX COMPONENT 2"/>
    <property type="match status" value="1"/>
</dbReference>
<dbReference type="InterPro" id="IPR036291">
    <property type="entry name" value="NAD(P)-bd_dom_sf"/>
</dbReference>
<dbReference type="GO" id="GO:0005739">
    <property type="term" value="C:mitochondrion"/>
    <property type="evidence" value="ECO:0007669"/>
    <property type="project" value="TreeGrafter"/>
</dbReference>
<dbReference type="EMBL" id="CP144519">
    <property type="protein sequence ID" value="WWC67065.1"/>
    <property type="molecule type" value="Genomic_DNA"/>
</dbReference>
<accession>A0A1B9IC63</accession>
<protein>
    <recommendedName>
        <fullName evidence="1">NAD-dependent epimerase/dehydratase domain-containing protein</fullName>
    </recommendedName>
</protein>
<proteinExistence type="predicted"/>
<organism evidence="2">
    <name type="scientific">Kwoniella pini CBS 10737</name>
    <dbReference type="NCBI Taxonomy" id="1296096"/>
    <lineage>
        <taxon>Eukaryota</taxon>
        <taxon>Fungi</taxon>
        <taxon>Dikarya</taxon>
        <taxon>Basidiomycota</taxon>
        <taxon>Agaricomycotina</taxon>
        <taxon>Tremellomycetes</taxon>
        <taxon>Tremellales</taxon>
        <taxon>Cryptococcaceae</taxon>
        <taxon>Kwoniella</taxon>
    </lineage>
</organism>
<reference evidence="2" key="3">
    <citation type="submission" date="2016-07" db="EMBL/GenBank/DDBJ databases">
        <title>Evolution of pathogenesis and genome organization in the Tremellales.</title>
        <authorList>
            <person name="Cuomo C."/>
            <person name="Litvintseva A."/>
            <person name="Heitman J."/>
            <person name="Chen Y."/>
            <person name="Sun S."/>
            <person name="Springer D."/>
            <person name="Dromer F."/>
            <person name="Young S."/>
            <person name="Zeng Q."/>
            <person name="Chapman S."/>
            <person name="Gujja S."/>
            <person name="Saif S."/>
            <person name="Birren B."/>
        </authorList>
    </citation>
    <scope>NUCLEOTIDE SEQUENCE</scope>
    <source>
        <strain evidence="2">CBS 10737</strain>
    </source>
</reference>
<dbReference type="Gene3D" id="3.40.50.720">
    <property type="entry name" value="NAD(P)-binding Rossmann-like Domain"/>
    <property type="match status" value="1"/>
</dbReference>
<dbReference type="Proteomes" id="UP000094020">
    <property type="component" value="Chromosome 1"/>
</dbReference>
<keyword evidence="4" id="KW-1185">Reference proteome</keyword>
<dbReference type="Pfam" id="PF01370">
    <property type="entry name" value="Epimerase"/>
    <property type="match status" value="1"/>
</dbReference>
<dbReference type="GO" id="GO:0044877">
    <property type="term" value="F:protein-containing complex binding"/>
    <property type="evidence" value="ECO:0007669"/>
    <property type="project" value="TreeGrafter"/>
</dbReference>
<sequence>MSVPKILVVGGNGFLGSAICKAAVGKGWEVSSMSSSGKPYKTLKGHTPSWVEKVNWKKGNAFEPETYKNLIKEKESIIHTLGILLENSNYKQSLKKGNLFELFSNVLLSNEKEKNNPLLSLKNEKNENQLGYEGINKNSALKVLDTFLSEPFSLNLNQPKQKQFIYISAADAFKPLIPSKYIETKREAEFEIIRKCELYNNKESLNKGNIKPILIRPGLMYHPHIRPLTTLPAFLIDISSKLSLKLGGKNPFASNSFFYGTLESFKTFPLHVDHVALSILKSIEDSRQGIIDKNNLGQARIIEVSEMRELAGLGKS</sequence>
<evidence type="ECO:0000259" key="1">
    <source>
        <dbReference type="Pfam" id="PF01370"/>
    </source>
</evidence>
<dbReference type="RefSeq" id="XP_019014272.1">
    <property type="nucleotide sequence ID" value="XM_019152134.1"/>
</dbReference>
<evidence type="ECO:0000313" key="2">
    <source>
        <dbReference type="EMBL" id="OCF53053.1"/>
    </source>
</evidence>
<reference evidence="3" key="2">
    <citation type="submission" date="2013-07" db="EMBL/GenBank/DDBJ databases">
        <authorList>
            <consortium name="The Broad Institute Genome Sequencing Platform"/>
            <person name="Cuomo C."/>
            <person name="Litvintseva A."/>
            <person name="Chen Y."/>
            <person name="Heitman J."/>
            <person name="Sun S."/>
            <person name="Springer D."/>
            <person name="Dromer F."/>
            <person name="Young S.K."/>
            <person name="Zeng Q."/>
            <person name="Gargeya S."/>
            <person name="Fitzgerald M."/>
            <person name="Abouelleil A."/>
            <person name="Alvarado L."/>
            <person name="Berlin A.M."/>
            <person name="Chapman S.B."/>
            <person name="Dewar J."/>
            <person name="Goldberg J."/>
            <person name="Griggs A."/>
            <person name="Gujja S."/>
            <person name="Hansen M."/>
            <person name="Howarth C."/>
            <person name="Imamovic A."/>
            <person name="Larimer J."/>
            <person name="McCowan C."/>
            <person name="Murphy C."/>
            <person name="Pearson M."/>
            <person name="Priest M."/>
            <person name="Roberts A."/>
            <person name="Saif S."/>
            <person name="Shea T."/>
            <person name="Sykes S."/>
            <person name="Wortman J."/>
            <person name="Nusbaum C."/>
            <person name="Birren B."/>
        </authorList>
    </citation>
    <scope>NUCLEOTIDE SEQUENCE</scope>
    <source>
        <strain evidence="3">CBS 10737</strain>
    </source>
</reference>
<dbReference type="KEGG" id="kpin:30168723"/>
<dbReference type="InterPro" id="IPR001509">
    <property type="entry name" value="Epimerase_deHydtase"/>
</dbReference>
<gene>
    <name evidence="2" type="ORF">I206_00354</name>
    <name evidence="3" type="ORF">I206_100972</name>
</gene>
<evidence type="ECO:0000313" key="4">
    <source>
        <dbReference type="Proteomes" id="UP000094020"/>
    </source>
</evidence>
<reference evidence="3" key="4">
    <citation type="submission" date="2024-02" db="EMBL/GenBank/DDBJ databases">
        <title>Comparative genomics of Cryptococcus and Kwoniella reveals pathogenesis evolution and contrasting modes of karyotype evolution via chromosome fusion or intercentromeric recombination.</title>
        <authorList>
            <person name="Coelho M.A."/>
            <person name="David-Palma M."/>
            <person name="Shea T."/>
            <person name="Bowers K."/>
            <person name="McGinley-Smith S."/>
            <person name="Mohammad A.W."/>
            <person name="Gnirke A."/>
            <person name="Yurkov A.M."/>
            <person name="Nowrousian M."/>
            <person name="Sun S."/>
            <person name="Cuomo C.A."/>
            <person name="Heitman J."/>
        </authorList>
    </citation>
    <scope>NUCLEOTIDE SEQUENCE</scope>
    <source>
        <strain evidence="3">CBS 10737</strain>
    </source>
</reference>
<dbReference type="EMBL" id="KI894007">
    <property type="protein sequence ID" value="OCF53053.1"/>
    <property type="molecule type" value="Genomic_DNA"/>
</dbReference>
<evidence type="ECO:0000313" key="3">
    <source>
        <dbReference type="EMBL" id="WWC67065.1"/>
    </source>
</evidence>
<feature type="domain" description="NAD-dependent epimerase/dehydratase" evidence="1">
    <location>
        <begin position="6"/>
        <end position="78"/>
    </location>
</feature>
<dbReference type="SUPFAM" id="SSF51735">
    <property type="entry name" value="NAD(P)-binding Rossmann-fold domains"/>
    <property type="match status" value="1"/>
</dbReference>
<dbReference type="AlphaFoldDB" id="A0A1B9IC63"/>
<dbReference type="OrthoDB" id="276721at2759"/>
<dbReference type="PANTHER" id="PTHR12126">
    <property type="entry name" value="NADH-UBIQUINONE OXIDOREDUCTASE 39 KDA SUBUNIT-RELATED"/>
    <property type="match status" value="1"/>
</dbReference>
<reference evidence="2" key="1">
    <citation type="submission" date="2013-07" db="EMBL/GenBank/DDBJ databases">
        <title>The Genome Sequence of Cryptococcus pinus CBS10737.</title>
        <authorList>
            <consortium name="The Broad Institute Genome Sequencing Platform"/>
            <person name="Cuomo C."/>
            <person name="Litvintseva A."/>
            <person name="Chen Y."/>
            <person name="Heitman J."/>
            <person name="Sun S."/>
            <person name="Springer D."/>
            <person name="Dromer F."/>
            <person name="Young S.K."/>
            <person name="Zeng Q."/>
            <person name="Gargeya S."/>
            <person name="Fitzgerald M."/>
            <person name="Abouelleil A."/>
            <person name="Alvarado L."/>
            <person name="Berlin A.M."/>
            <person name="Chapman S.B."/>
            <person name="Dewar J."/>
            <person name="Goldberg J."/>
            <person name="Griggs A."/>
            <person name="Gujja S."/>
            <person name="Hansen M."/>
            <person name="Howarth C."/>
            <person name="Imamovic A."/>
            <person name="Larimer J."/>
            <person name="McCowan C."/>
            <person name="Murphy C."/>
            <person name="Pearson M."/>
            <person name="Priest M."/>
            <person name="Roberts A."/>
            <person name="Saif S."/>
            <person name="Shea T."/>
            <person name="Sykes S."/>
            <person name="Wortman J."/>
            <person name="Nusbaum C."/>
            <person name="Birren B."/>
        </authorList>
    </citation>
    <scope>NUCLEOTIDE SEQUENCE [LARGE SCALE GENOMIC DNA]</scope>
    <source>
        <strain evidence="2">CBS 10737</strain>
    </source>
</reference>
<dbReference type="InterPro" id="IPR051207">
    <property type="entry name" value="ComplexI_NDUFA9_subunit"/>
</dbReference>
<name>A0A1B9IC63_9TREE</name>
<dbReference type="GeneID" id="30168723"/>
<dbReference type="STRING" id="1296096.A0A1B9IC63"/>